<evidence type="ECO:0000313" key="4">
    <source>
        <dbReference type="Proteomes" id="UP000516361"/>
    </source>
</evidence>
<dbReference type="PANTHER" id="PTHR46434">
    <property type="entry name" value="GENETIC INTERACTOR OF PROHIBITINS 3, MITOCHONDRIAL"/>
    <property type="match status" value="1"/>
</dbReference>
<sequence length="367" mass="42673">MKCSGCGIEIQTKDKNKPGYLPENILQEKQITGEKITCQRCFKLKHYNQLLPITVKSDFYPQLDKVLKDFKNIIWVIDVMDFEGTFREDISKKLKEKNIMLLVNKIDLLPKTLPLAELKKWIFDRVKDKINIKIENIRMVSAKKKFGMNRIFRILNEKNIKKALIMGVTNVGKSSLINSFSHNDVTISSYPGTTLKMIKTKIKKYDIEIYDTPGIEPKDRVCDMFDIFTQVKIIPKKEISRKTFKVEPGRIIFISGLVKFKVLELAKEELRPVFLVFAPENISIHDTNKEKAKELINNRKVLYPPFENNFNFDEIEFETKKYTINEGYDLSIPGLGWISVRRGPLVIEITSPKNVKLYIRKSMVSPK</sequence>
<feature type="domain" description="G" evidence="1">
    <location>
        <begin position="163"/>
        <end position="216"/>
    </location>
</feature>
<evidence type="ECO:0000259" key="2">
    <source>
        <dbReference type="Pfam" id="PF21516"/>
    </source>
</evidence>
<dbReference type="SUPFAM" id="SSF52540">
    <property type="entry name" value="P-loop containing nucleoside triphosphate hydrolases"/>
    <property type="match status" value="1"/>
</dbReference>
<dbReference type="FunCoup" id="A0A7G1G7C4">
    <property type="interactions" value="277"/>
</dbReference>
<dbReference type="Gene3D" id="3.40.50.300">
    <property type="entry name" value="P-loop containing nucleotide triphosphate hydrolases"/>
    <property type="match status" value="1"/>
</dbReference>
<organism evidence="3 4">
    <name type="scientific">Tepiditoga spiralis</name>
    <dbReference type="NCBI Taxonomy" id="2108365"/>
    <lineage>
        <taxon>Bacteria</taxon>
        <taxon>Thermotogati</taxon>
        <taxon>Thermotogota</taxon>
        <taxon>Thermotogae</taxon>
        <taxon>Petrotogales</taxon>
        <taxon>Petrotogaceae</taxon>
        <taxon>Tepiditoga</taxon>
    </lineage>
</organism>
<dbReference type="InterPro" id="IPR027417">
    <property type="entry name" value="P-loop_NTPase"/>
</dbReference>
<dbReference type="CDD" id="cd01855">
    <property type="entry name" value="YqeH"/>
    <property type="match status" value="1"/>
</dbReference>
<dbReference type="InterPro" id="IPR006073">
    <property type="entry name" value="GTP-bd"/>
</dbReference>
<keyword evidence="4" id="KW-1185">Reference proteome</keyword>
<dbReference type="Pfam" id="PF21516">
    <property type="entry name" value="YqeH-like_C"/>
    <property type="match status" value="1"/>
</dbReference>
<dbReference type="NCBIfam" id="TIGR03597">
    <property type="entry name" value="GTPase_YqeH"/>
    <property type="match status" value="1"/>
</dbReference>
<dbReference type="KEGG" id="ocy:OSSY52_09680"/>
<dbReference type="RefSeq" id="WP_190615894.1">
    <property type="nucleotide sequence ID" value="NZ_AP018712.1"/>
</dbReference>
<dbReference type="InterPro" id="IPR050896">
    <property type="entry name" value="Mito_lipid_metab_GTPase"/>
</dbReference>
<name>A0A7G1G7C4_9BACT</name>
<proteinExistence type="predicted"/>
<protein>
    <submittedName>
        <fullName evidence="3">Ribosome biogenesis GTPase YqeH</fullName>
    </submittedName>
</protein>
<accession>A0A7G1G7C4</accession>
<dbReference type="Pfam" id="PF01926">
    <property type="entry name" value="MMR_HSR1"/>
    <property type="match status" value="1"/>
</dbReference>
<dbReference type="Proteomes" id="UP000516361">
    <property type="component" value="Chromosome"/>
</dbReference>
<dbReference type="GO" id="GO:0005525">
    <property type="term" value="F:GTP binding"/>
    <property type="evidence" value="ECO:0007669"/>
    <property type="project" value="InterPro"/>
</dbReference>
<evidence type="ECO:0000313" key="3">
    <source>
        <dbReference type="EMBL" id="BBE30827.1"/>
    </source>
</evidence>
<reference evidence="3 4" key="1">
    <citation type="submission" date="2018-06" db="EMBL/GenBank/DDBJ databases">
        <title>Genome sequencing of Oceanotoga sp. sy52.</title>
        <authorList>
            <person name="Mori K."/>
        </authorList>
    </citation>
    <scope>NUCLEOTIDE SEQUENCE [LARGE SCALE GENOMIC DNA]</scope>
    <source>
        <strain evidence="4">sy52</strain>
    </source>
</reference>
<dbReference type="InterPro" id="IPR005225">
    <property type="entry name" value="Small_GTP-bd"/>
</dbReference>
<dbReference type="InterPro" id="IPR019988">
    <property type="entry name" value="GTP-bd_ribosome_bgen_YqeH"/>
</dbReference>
<dbReference type="AlphaFoldDB" id="A0A7G1G7C4"/>
<feature type="domain" description="NOA1/YqeH-like C-terminal" evidence="2">
    <location>
        <begin position="273"/>
        <end position="363"/>
    </location>
</feature>
<dbReference type="InterPro" id="IPR048422">
    <property type="entry name" value="NOA1/YqeH-like_C"/>
</dbReference>
<dbReference type="PANTHER" id="PTHR46434:SF1">
    <property type="entry name" value="GENETIC INTERACTOR OF PROHIBITINS 3, MITOCHONDRIAL"/>
    <property type="match status" value="1"/>
</dbReference>
<dbReference type="EMBL" id="AP018712">
    <property type="protein sequence ID" value="BBE30827.1"/>
    <property type="molecule type" value="Genomic_DNA"/>
</dbReference>
<evidence type="ECO:0000259" key="1">
    <source>
        <dbReference type="Pfam" id="PF01926"/>
    </source>
</evidence>
<gene>
    <name evidence="3" type="ORF">OSSY52_09680</name>
</gene>
<dbReference type="NCBIfam" id="TIGR00231">
    <property type="entry name" value="small_GTP"/>
    <property type="match status" value="1"/>
</dbReference>
<dbReference type="InParanoid" id="A0A7G1G7C4"/>